<organism evidence="1 2">
    <name type="scientific">Cinchona calisaya</name>
    <dbReference type="NCBI Taxonomy" id="153742"/>
    <lineage>
        <taxon>Eukaryota</taxon>
        <taxon>Viridiplantae</taxon>
        <taxon>Streptophyta</taxon>
        <taxon>Embryophyta</taxon>
        <taxon>Tracheophyta</taxon>
        <taxon>Spermatophyta</taxon>
        <taxon>Magnoliopsida</taxon>
        <taxon>eudicotyledons</taxon>
        <taxon>Gunneridae</taxon>
        <taxon>Pentapetalae</taxon>
        <taxon>asterids</taxon>
        <taxon>lamiids</taxon>
        <taxon>Gentianales</taxon>
        <taxon>Rubiaceae</taxon>
        <taxon>Cinchonoideae</taxon>
        <taxon>Cinchoneae</taxon>
        <taxon>Cinchona</taxon>
    </lineage>
</organism>
<proteinExistence type="predicted"/>
<dbReference type="Proteomes" id="UP001630127">
    <property type="component" value="Unassembled WGS sequence"/>
</dbReference>
<comment type="caution">
    <text evidence="1">The sequence shown here is derived from an EMBL/GenBank/DDBJ whole genome shotgun (WGS) entry which is preliminary data.</text>
</comment>
<accession>A0ABD2ZU46</accession>
<dbReference type="EMBL" id="JBJUIK010000007">
    <property type="protein sequence ID" value="KAL3522649.1"/>
    <property type="molecule type" value="Genomic_DNA"/>
</dbReference>
<protein>
    <submittedName>
        <fullName evidence="1">Uncharacterized protein</fullName>
    </submittedName>
</protein>
<dbReference type="PANTHER" id="PTHR36607">
    <property type="entry name" value="1,2-DIHYDROXY-3-KETO-5-METHYLTHIOPENTENE DIOXYGENASE 4"/>
    <property type="match status" value="1"/>
</dbReference>
<dbReference type="AlphaFoldDB" id="A0ABD2ZU46"/>
<dbReference type="PANTHER" id="PTHR36607:SF20">
    <property type="entry name" value="AMINOTRANSFERASE-LIKE PLANT MOBILE DOMAIN-CONTAINING PROTEIN"/>
    <property type="match status" value="1"/>
</dbReference>
<evidence type="ECO:0000313" key="1">
    <source>
        <dbReference type="EMBL" id="KAL3522649.1"/>
    </source>
</evidence>
<sequence>MTKFGVEKMAKFFTTNDARSLILKMNPSTLSSLCLAQEKDHVFVDNGDLSPSWADYFISTHSCYLTLRLNNVHIVKPYKPCRFSRQFGFCQDVPYNLKEKLIPYSLVDIVQLWKSYTHVATQSKISLLAKKKRSFFVTKDYHH</sequence>
<name>A0ABD2ZU46_9GENT</name>
<gene>
    <name evidence="1" type="ORF">ACH5RR_015483</name>
</gene>
<keyword evidence="2" id="KW-1185">Reference proteome</keyword>
<evidence type="ECO:0000313" key="2">
    <source>
        <dbReference type="Proteomes" id="UP001630127"/>
    </source>
</evidence>
<reference evidence="1 2" key="1">
    <citation type="submission" date="2024-11" db="EMBL/GenBank/DDBJ databases">
        <title>A near-complete genome assembly of Cinchona calisaya.</title>
        <authorList>
            <person name="Lian D.C."/>
            <person name="Zhao X.W."/>
            <person name="Wei L."/>
        </authorList>
    </citation>
    <scope>NUCLEOTIDE SEQUENCE [LARGE SCALE GENOMIC DNA]</scope>
    <source>
        <tissue evidence="1">Nenye</tissue>
    </source>
</reference>